<dbReference type="Proteomes" id="UP000323000">
    <property type="component" value="Chromosome 1"/>
</dbReference>
<dbReference type="EMBL" id="VAHF01000001">
    <property type="protein sequence ID" value="TXG72769.1"/>
    <property type="molecule type" value="Genomic_DNA"/>
</dbReference>
<evidence type="ECO:0000313" key="2">
    <source>
        <dbReference type="EMBL" id="TXG72769.1"/>
    </source>
</evidence>
<comment type="caution">
    <text evidence="2">The sequence shown here is derived from an EMBL/GenBank/DDBJ whole genome shotgun (WGS) entry which is preliminary data.</text>
</comment>
<feature type="domain" description="HAT C-terminal dimerisation" evidence="1">
    <location>
        <begin position="221"/>
        <end position="304"/>
    </location>
</feature>
<gene>
    <name evidence="2" type="ORF">EZV62_001348</name>
</gene>
<protein>
    <recommendedName>
        <fullName evidence="1">HAT C-terminal dimerisation domain-containing protein</fullName>
    </recommendedName>
</protein>
<proteinExistence type="predicted"/>
<evidence type="ECO:0000259" key="1">
    <source>
        <dbReference type="Pfam" id="PF05699"/>
    </source>
</evidence>
<name>A0A5C7IUL7_9ROSI</name>
<sequence length="307" mass="35741">MSEQNATFEATIWENYSKSYGGMEEWALCPVDYLVKILHDKITTDLLSQPGLSHKLVPAYDYVCKMSLNGCNQNVIDKAVSLCSKVIRGWDYEFKILKIAMELKEVFRQLEVLDPNFKTINLSKMEWDEATAEYKCLTELKDAASSFCLSQNQTVNAYFFEVCDLYKKLLLFEESDYQVVREIASDVRKEFVDKIGAIRIYNSSNPDKLLDHLGRPCSKLELGRYLKEPKFPSVEEFDILAWWRVNTPNFPILAKMARDFLAIPFAVSDYTMMAEVKYYWVRFDHSRYDDDGILEAIVCTKMWLENP</sequence>
<dbReference type="GO" id="GO:0046983">
    <property type="term" value="F:protein dimerization activity"/>
    <property type="evidence" value="ECO:0007669"/>
    <property type="project" value="InterPro"/>
</dbReference>
<dbReference type="Pfam" id="PF05699">
    <property type="entry name" value="Dimer_Tnp_hAT"/>
    <property type="match status" value="1"/>
</dbReference>
<dbReference type="InterPro" id="IPR012337">
    <property type="entry name" value="RNaseH-like_sf"/>
</dbReference>
<evidence type="ECO:0000313" key="3">
    <source>
        <dbReference type="Proteomes" id="UP000323000"/>
    </source>
</evidence>
<accession>A0A5C7IUL7</accession>
<organism evidence="2 3">
    <name type="scientific">Acer yangbiense</name>
    <dbReference type="NCBI Taxonomy" id="1000413"/>
    <lineage>
        <taxon>Eukaryota</taxon>
        <taxon>Viridiplantae</taxon>
        <taxon>Streptophyta</taxon>
        <taxon>Embryophyta</taxon>
        <taxon>Tracheophyta</taxon>
        <taxon>Spermatophyta</taxon>
        <taxon>Magnoliopsida</taxon>
        <taxon>eudicotyledons</taxon>
        <taxon>Gunneridae</taxon>
        <taxon>Pentapetalae</taxon>
        <taxon>rosids</taxon>
        <taxon>malvids</taxon>
        <taxon>Sapindales</taxon>
        <taxon>Sapindaceae</taxon>
        <taxon>Hippocastanoideae</taxon>
        <taxon>Acereae</taxon>
        <taxon>Acer</taxon>
    </lineage>
</organism>
<reference evidence="3" key="1">
    <citation type="journal article" date="2019" name="Gigascience">
        <title>De novo genome assembly of the endangered Acer yangbiense, a plant species with extremely small populations endemic to Yunnan Province, China.</title>
        <authorList>
            <person name="Yang J."/>
            <person name="Wariss H.M."/>
            <person name="Tao L."/>
            <person name="Zhang R."/>
            <person name="Yun Q."/>
            <person name="Hollingsworth P."/>
            <person name="Dao Z."/>
            <person name="Luo G."/>
            <person name="Guo H."/>
            <person name="Ma Y."/>
            <person name="Sun W."/>
        </authorList>
    </citation>
    <scope>NUCLEOTIDE SEQUENCE [LARGE SCALE GENOMIC DNA]</scope>
    <source>
        <strain evidence="3">cv. Malutang</strain>
    </source>
</reference>
<dbReference type="SUPFAM" id="SSF53098">
    <property type="entry name" value="Ribonuclease H-like"/>
    <property type="match status" value="1"/>
</dbReference>
<dbReference type="PANTHER" id="PTHR23272:SF184">
    <property type="entry name" value="OS03G0311250 PROTEIN"/>
    <property type="match status" value="1"/>
</dbReference>
<dbReference type="AlphaFoldDB" id="A0A5C7IUL7"/>
<dbReference type="InterPro" id="IPR008906">
    <property type="entry name" value="HATC_C_dom"/>
</dbReference>
<dbReference type="PANTHER" id="PTHR23272">
    <property type="entry name" value="BED FINGER-RELATED"/>
    <property type="match status" value="1"/>
</dbReference>
<keyword evidence="3" id="KW-1185">Reference proteome</keyword>
<dbReference type="OrthoDB" id="1711847at2759"/>